<dbReference type="AlphaFoldDB" id="A0A8J2R3V8"/>
<dbReference type="EMBL" id="CAKASE010000078">
    <property type="protein sequence ID" value="CAG9579095.1"/>
    <property type="molecule type" value="Genomic_DNA"/>
</dbReference>
<evidence type="ECO:0000313" key="2">
    <source>
        <dbReference type="Proteomes" id="UP000789524"/>
    </source>
</evidence>
<sequence length="77" mass="8345">MRVLVAEGVLHVDHGEAGQPSNLNISDVSRSILALCLPPYSSRYPINNIPHITIRFTSPSPLFASLSLRFFPAAASL</sequence>
<name>A0A8J2R3V8_9NEOP</name>
<organism evidence="1 2">
    <name type="scientific">Danaus chrysippus</name>
    <name type="common">African queen</name>
    <dbReference type="NCBI Taxonomy" id="151541"/>
    <lineage>
        <taxon>Eukaryota</taxon>
        <taxon>Metazoa</taxon>
        <taxon>Ecdysozoa</taxon>
        <taxon>Arthropoda</taxon>
        <taxon>Hexapoda</taxon>
        <taxon>Insecta</taxon>
        <taxon>Pterygota</taxon>
        <taxon>Neoptera</taxon>
        <taxon>Endopterygota</taxon>
        <taxon>Lepidoptera</taxon>
        <taxon>Glossata</taxon>
        <taxon>Ditrysia</taxon>
        <taxon>Papilionoidea</taxon>
        <taxon>Nymphalidae</taxon>
        <taxon>Danainae</taxon>
        <taxon>Danaini</taxon>
        <taxon>Danaina</taxon>
        <taxon>Danaus</taxon>
        <taxon>Anosia</taxon>
    </lineage>
</organism>
<keyword evidence="2" id="KW-1185">Reference proteome</keyword>
<proteinExistence type="predicted"/>
<reference evidence="1" key="1">
    <citation type="submission" date="2021-09" db="EMBL/GenBank/DDBJ databases">
        <authorList>
            <person name="Martin H S."/>
        </authorList>
    </citation>
    <scope>NUCLEOTIDE SEQUENCE</scope>
</reference>
<evidence type="ECO:0000313" key="1">
    <source>
        <dbReference type="EMBL" id="CAG9579095.1"/>
    </source>
</evidence>
<protein>
    <submittedName>
        <fullName evidence="1">(African queen) hypothetical protein</fullName>
    </submittedName>
</protein>
<comment type="caution">
    <text evidence="1">The sequence shown here is derived from an EMBL/GenBank/DDBJ whole genome shotgun (WGS) entry which is preliminary data.</text>
</comment>
<accession>A0A8J2R3V8</accession>
<gene>
    <name evidence="1" type="ORF">DCHRY22_LOCUS13076</name>
</gene>
<dbReference type="Proteomes" id="UP000789524">
    <property type="component" value="Unassembled WGS sequence"/>
</dbReference>